<reference evidence="1" key="4">
    <citation type="submission" date="2024-05" db="EMBL/GenBank/DDBJ databases">
        <authorList>
            <person name="Sun Q."/>
            <person name="Zhou Y."/>
        </authorList>
    </citation>
    <scope>NUCLEOTIDE SEQUENCE</scope>
    <source>
        <strain evidence="1">CGMCC 1.18437</strain>
    </source>
</reference>
<reference evidence="1" key="1">
    <citation type="journal article" date="2014" name="Int. J. Syst. Evol. Microbiol.">
        <title>Complete genome of a new Firmicutes species belonging to the dominant human colonic microbiota ('Ruminococcus bicirculans') reveals two chromosomes and a selective capacity to utilize plant glucans.</title>
        <authorList>
            <consortium name="NISC Comparative Sequencing Program"/>
            <person name="Wegmann U."/>
            <person name="Louis P."/>
            <person name="Goesmann A."/>
            <person name="Henrissat B."/>
            <person name="Duncan S.H."/>
            <person name="Flint H.J."/>
        </authorList>
    </citation>
    <scope>NUCLEOTIDE SEQUENCE</scope>
    <source>
        <strain evidence="1">CGMCC 1.18437</strain>
    </source>
</reference>
<reference evidence="2 3" key="3">
    <citation type="submission" date="2020-08" db="EMBL/GenBank/DDBJ databases">
        <title>Genomic Encyclopedia of Type Strains, Phase IV (KMG-IV): sequencing the most valuable type-strain genomes for metagenomic binning, comparative biology and taxonomic classification.</title>
        <authorList>
            <person name="Goeker M."/>
        </authorList>
    </citation>
    <scope>NUCLEOTIDE SEQUENCE [LARGE SCALE GENOMIC DNA]</scope>
    <source>
        <strain evidence="2 3">DSM 27521</strain>
    </source>
</reference>
<dbReference type="RefSeq" id="WP_184109758.1">
    <property type="nucleotide sequence ID" value="NZ_BNAJ01000001.1"/>
</dbReference>
<protein>
    <submittedName>
        <fullName evidence="2">Putative PhzF superfamily epimerase YddE/YHI9</fullName>
    </submittedName>
</protein>
<evidence type="ECO:0000313" key="1">
    <source>
        <dbReference type="EMBL" id="GHF28271.1"/>
    </source>
</evidence>
<keyword evidence="4" id="KW-1185">Reference proteome</keyword>
<dbReference type="SUPFAM" id="SSF54506">
    <property type="entry name" value="Diaminopimelate epimerase-like"/>
    <property type="match status" value="1"/>
</dbReference>
<dbReference type="GO" id="GO:0003824">
    <property type="term" value="F:catalytic activity"/>
    <property type="evidence" value="ECO:0007669"/>
    <property type="project" value="InterPro"/>
</dbReference>
<proteinExistence type="predicted"/>
<reference evidence="4" key="2">
    <citation type="journal article" date="2019" name="Int. J. Syst. Evol. Microbiol.">
        <title>The Global Catalogue of Microorganisms (GCM) 10K type strain sequencing project: providing services to taxonomists for standard genome sequencing and annotation.</title>
        <authorList>
            <consortium name="The Broad Institute Genomics Platform"/>
            <consortium name="The Broad Institute Genome Sequencing Center for Infectious Disease"/>
            <person name="Wu L."/>
            <person name="Ma J."/>
        </authorList>
    </citation>
    <scope>NUCLEOTIDE SEQUENCE [LARGE SCALE GENOMIC DNA]</scope>
    <source>
        <strain evidence="4">CGMCC 1.18437</strain>
    </source>
</reference>
<accession>A0A7W8KCB4</accession>
<evidence type="ECO:0000313" key="3">
    <source>
        <dbReference type="Proteomes" id="UP000539473"/>
    </source>
</evidence>
<gene>
    <name evidence="1" type="ORF">GCM10017781_00230</name>
    <name evidence="2" type="ORF">HNQ07_001016</name>
</gene>
<dbReference type="AlphaFoldDB" id="A0A7W8KCB4"/>
<dbReference type="Proteomes" id="UP000539473">
    <property type="component" value="Unassembled WGS sequence"/>
</dbReference>
<comment type="caution">
    <text evidence="2">The sequence shown here is derived from an EMBL/GenBank/DDBJ whole genome shotgun (WGS) entry which is preliminary data.</text>
</comment>
<dbReference type="Proteomes" id="UP000619376">
    <property type="component" value="Unassembled WGS sequence"/>
</dbReference>
<dbReference type="PIRSF" id="PIRSF016184">
    <property type="entry name" value="PhzC_PhzF"/>
    <property type="match status" value="1"/>
</dbReference>
<organism evidence="2 3">
    <name type="scientific">Deinococcus metalli</name>
    <dbReference type="NCBI Taxonomy" id="1141878"/>
    <lineage>
        <taxon>Bacteria</taxon>
        <taxon>Thermotogati</taxon>
        <taxon>Deinococcota</taxon>
        <taxon>Deinococci</taxon>
        <taxon>Deinococcales</taxon>
        <taxon>Deinococcaceae</taxon>
        <taxon>Deinococcus</taxon>
    </lineage>
</organism>
<evidence type="ECO:0000313" key="4">
    <source>
        <dbReference type="Proteomes" id="UP000619376"/>
    </source>
</evidence>
<dbReference type="Gene3D" id="3.10.310.10">
    <property type="entry name" value="Diaminopimelate Epimerase, Chain A, domain 1"/>
    <property type="match status" value="1"/>
</dbReference>
<dbReference type="EMBL" id="JACHFK010000001">
    <property type="protein sequence ID" value="MBB5375572.1"/>
    <property type="molecule type" value="Genomic_DNA"/>
</dbReference>
<evidence type="ECO:0000313" key="2">
    <source>
        <dbReference type="EMBL" id="MBB5375572.1"/>
    </source>
</evidence>
<sequence>MSADPVRYRTFSPAGQDGGKRVAVFSEARGDLQARAAASGEPLNVFVDSGDATSLTLRVYTPTREKGSSDSAAIAALAWWASTRPVSDLMEVTMAGETLSAQLCGGEWLLRQGVVEVGDAAADLSSLGLAGAPCWTASTARPNLVVAVADVDALDAFMPDAGAISAVNTSTGTTGLIVYGPGGPNRADVSFRAFGPLKGFAEDAASSNMLACLVGVLGHCGHLPADTNLLRAAQRMPGALSQLSAQFGAAEGGVEVWVGGRAEITASSTVPAGSGG</sequence>
<name>A0A7W8KCB4_9DEIO</name>
<dbReference type="InterPro" id="IPR003719">
    <property type="entry name" value="Phenazine_PhzF-like"/>
</dbReference>
<dbReference type="EMBL" id="BNAJ01000001">
    <property type="protein sequence ID" value="GHF28271.1"/>
    <property type="molecule type" value="Genomic_DNA"/>
</dbReference>